<evidence type="ECO:0000256" key="2">
    <source>
        <dbReference type="ARBA" id="ARBA00023125"/>
    </source>
</evidence>
<dbReference type="SUPFAM" id="SSF51206">
    <property type="entry name" value="cAMP-binding domain-like"/>
    <property type="match status" value="1"/>
</dbReference>
<keyword evidence="5" id="KW-1185">Reference proteome</keyword>
<keyword evidence="1" id="KW-0805">Transcription regulation</keyword>
<evidence type="ECO:0000256" key="1">
    <source>
        <dbReference type="ARBA" id="ARBA00023015"/>
    </source>
</evidence>
<dbReference type="GO" id="GO:0005829">
    <property type="term" value="C:cytosol"/>
    <property type="evidence" value="ECO:0007669"/>
    <property type="project" value="TreeGrafter"/>
</dbReference>
<accession>A0A2V4B3R2</accession>
<evidence type="ECO:0000313" key="5">
    <source>
        <dbReference type="Proteomes" id="UP000249915"/>
    </source>
</evidence>
<dbReference type="Pfam" id="PF00027">
    <property type="entry name" value="cNMP_binding"/>
    <property type="match status" value="1"/>
</dbReference>
<dbReference type="CDD" id="cd00038">
    <property type="entry name" value="CAP_ED"/>
    <property type="match status" value="1"/>
</dbReference>
<keyword evidence="3" id="KW-0804">Transcription</keyword>
<dbReference type="InterPro" id="IPR000595">
    <property type="entry name" value="cNMP-bd_dom"/>
</dbReference>
<dbReference type="PROSITE" id="PS51063">
    <property type="entry name" value="HTH_CRP_2"/>
    <property type="match status" value="1"/>
</dbReference>
<dbReference type="Gene3D" id="1.10.10.10">
    <property type="entry name" value="Winged helix-like DNA-binding domain superfamily/Winged helix DNA-binding domain"/>
    <property type="match status" value="1"/>
</dbReference>
<dbReference type="GO" id="GO:0003677">
    <property type="term" value="F:DNA binding"/>
    <property type="evidence" value="ECO:0007669"/>
    <property type="project" value="UniProtKB-KW"/>
</dbReference>
<evidence type="ECO:0000256" key="3">
    <source>
        <dbReference type="ARBA" id="ARBA00023163"/>
    </source>
</evidence>
<dbReference type="InterPro" id="IPR050397">
    <property type="entry name" value="Env_Response_Regulators"/>
</dbReference>
<dbReference type="AlphaFoldDB" id="A0A2V4B3R2"/>
<dbReference type="RefSeq" id="WP_170160426.1">
    <property type="nucleotide sequence ID" value="NZ_MASW01000002.1"/>
</dbReference>
<dbReference type="InterPro" id="IPR036390">
    <property type="entry name" value="WH_DNA-bd_sf"/>
</dbReference>
<dbReference type="InterPro" id="IPR018490">
    <property type="entry name" value="cNMP-bd_dom_sf"/>
</dbReference>
<dbReference type="SUPFAM" id="SSF46785">
    <property type="entry name" value="Winged helix' DNA-binding domain"/>
    <property type="match status" value="1"/>
</dbReference>
<reference evidence="4 5" key="1">
    <citation type="submission" date="2016-07" db="EMBL/GenBank/DDBJ databases">
        <title>Draft genome sequence of Prauserella muralis DSM 45305, isolated from a mould-covered wall in an indoor environment.</title>
        <authorList>
            <person name="Ruckert C."/>
            <person name="Albersmeier A."/>
            <person name="Jiang C.-L."/>
            <person name="Jiang Y."/>
            <person name="Kalinowski J."/>
            <person name="Schneider O."/>
            <person name="Winkler A."/>
            <person name="Zotchev S.B."/>
        </authorList>
    </citation>
    <scope>NUCLEOTIDE SEQUENCE [LARGE SCALE GENOMIC DNA]</scope>
    <source>
        <strain evidence="4 5">DSM 45305</strain>
    </source>
</reference>
<dbReference type="Gene3D" id="2.60.120.10">
    <property type="entry name" value="Jelly Rolls"/>
    <property type="match status" value="1"/>
</dbReference>
<name>A0A2V4B3R2_9PSEU</name>
<dbReference type="InterPro" id="IPR012318">
    <property type="entry name" value="HTH_CRP"/>
</dbReference>
<dbReference type="InterPro" id="IPR036388">
    <property type="entry name" value="WH-like_DNA-bd_sf"/>
</dbReference>
<proteinExistence type="predicted"/>
<dbReference type="PANTHER" id="PTHR24567">
    <property type="entry name" value="CRP FAMILY TRANSCRIPTIONAL REGULATORY PROTEIN"/>
    <property type="match status" value="1"/>
</dbReference>
<dbReference type="SMART" id="SM00419">
    <property type="entry name" value="HTH_CRP"/>
    <property type="match status" value="1"/>
</dbReference>
<dbReference type="GO" id="GO:0003700">
    <property type="term" value="F:DNA-binding transcription factor activity"/>
    <property type="evidence" value="ECO:0007669"/>
    <property type="project" value="TreeGrafter"/>
</dbReference>
<dbReference type="PROSITE" id="PS50042">
    <property type="entry name" value="CNMP_BINDING_3"/>
    <property type="match status" value="1"/>
</dbReference>
<dbReference type="PANTHER" id="PTHR24567:SF74">
    <property type="entry name" value="HTH-TYPE TRANSCRIPTIONAL REGULATOR ARCR"/>
    <property type="match status" value="1"/>
</dbReference>
<comment type="caution">
    <text evidence="4">The sequence shown here is derived from an EMBL/GenBank/DDBJ whole genome shotgun (WGS) entry which is preliminary data.</text>
</comment>
<dbReference type="Proteomes" id="UP000249915">
    <property type="component" value="Unassembled WGS sequence"/>
</dbReference>
<gene>
    <name evidence="4" type="ORF">BAY60_15520</name>
</gene>
<dbReference type="EMBL" id="MASW01000002">
    <property type="protein sequence ID" value="PXY27785.1"/>
    <property type="molecule type" value="Genomic_DNA"/>
</dbReference>
<evidence type="ECO:0000313" key="4">
    <source>
        <dbReference type="EMBL" id="PXY27785.1"/>
    </source>
</evidence>
<protein>
    <submittedName>
        <fullName evidence="4">Uncharacterized protein</fullName>
    </submittedName>
</protein>
<sequence>MDTAGILLQTPIFRDLSVQDVEELLPDVRQRSFGRGQTIWIEGDPADELVVVAEGQLKAHRVNLDGREVILRVYPAVGITGEVGLFHPRGARWLSLSAMTASTCLMIRRAPLLAFLGRHPAAMQRMLEHLSIAAVHAAYSFSGVAFGDIGHRVADLLVSLVEEYGEQTPDGIRLRLRLSQSELAKHVAASRENVNRALAALVGAGVVSQRGGHFYIHDRAALEQAARAADL</sequence>
<dbReference type="InterPro" id="IPR014710">
    <property type="entry name" value="RmlC-like_jellyroll"/>
</dbReference>
<dbReference type="SMART" id="SM00100">
    <property type="entry name" value="cNMP"/>
    <property type="match status" value="1"/>
</dbReference>
<keyword evidence="2" id="KW-0238">DNA-binding</keyword>
<dbReference type="Pfam" id="PF13545">
    <property type="entry name" value="HTH_Crp_2"/>
    <property type="match status" value="1"/>
</dbReference>
<organism evidence="4 5">
    <name type="scientific">Prauserella muralis</name>
    <dbReference type="NCBI Taxonomy" id="588067"/>
    <lineage>
        <taxon>Bacteria</taxon>
        <taxon>Bacillati</taxon>
        <taxon>Actinomycetota</taxon>
        <taxon>Actinomycetes</taxon>
        <taxon>Pseudonocardiales</taxon>
        <taxon>Pseudonocardiaceae</taxon>
        <taxon>Prauserella</taxon>
    </lineage>
</organism>